<dbReference type="AlphaFoldDB" id="A0A6J7R5L6"/>
<gene>
    <name evidence="2" type="ORF">UFOPK3967_02935</name>
</gene>
<organism evidence="2">
    <name type="scientific">freshwater metagenome</name>
    <dbReference type="NCBI Taxonomy" id="449393"/>
    <lineage>
        <taxon>unclassified sequences</taxon>
        <taxon>metagenomes</taxon>
        <taxon>ecological metagenomes</taxon>
    </lineage>
</organism>
<protein>
    <submittedName>
        <fullName evidence="2">Unannotated protein</fullName>
    </submittedName>
</protein>
<dbReference type="EMBL" id="CAFBOS010000272">
    <property type="protein sequence ID" value="CAB5024013.1"/>
    <property type="molecule type" value="Genomic_DNA"/>
</dbReference>
<accession>A0A6J7R5L6</accession>
<sequence length="242" mass="24049">MSATSRDNVPSASSPKRSVKLDDEPNCRINPLGARATGPIRAGATIVVEVVVDVVDVGLGTEVDVVVVVVLVLVVLVDVDVDVVVLDPVAPVALAVEEPSSLVNNNTMSNRRSATSTPPATRNGIRFGPPAGVGGGAPPPAPPVPPAAPAAASGLTVFGRVASGFVGSKTLVGPDVASGAAGRFGRAPGRTATAATSVPRARCAASTAAPSAVDCSGRWRAFSGAQSTARFEGTASTSDRPA</sequence>
<feature type="compositionally biased region" description="Polar residues" evidence="1">
    <location>
        <begin position="1"/>
        <end position="16"/>
    </location>
</feature>
<evidence type="ECO:0000256" key="1">
    <source>
        <dbReference type="SAM" id="MobiDB-lite"/>
    </source>
</evidence>
<reference evidence="2" key="1">
    <citation type="submission" date="2020-05" db="EMBL/GenBank/DDBJ databases">
        <authorList>
            <person name="Chiriac C."/>
            <person name="Salcher M."/>
            <person name="Ghai R."/>
            <person name="Kavagutti S V."/>
        </authorList>
    </citation>
    <scope>NUCLEOTIDE SEQUENCE</scope>
</reference>
<feature type="compositionally biased region" description="Pro residues" evidence="1">
    <location>
        <begin position="137"/>
        <end position="148"/>
    </location>
</feature>
<feature type="region of interest" description="Disordered" evidence="1">
    <location>
        <begin position="1"/>
        <end position="26"/>
    </location>
</feature>
<evidence type="ECO:0000313" key="2">
    <source>
        <dbReference type="EMBL" id="CAB5024013.1"/>
    </source>
</evidence>
<feature type="region of interest" description="Disordered" evidence="1">
    <location>
        <begin position="105"/>
        <end position="149"/>
    </location>
</feature>
<name>A0A6J7R5L6_9ZZZZ</name>
<feature type="compositionally biased region" description="Polar residues" evidence="1">
    <location>
        <begin position="105"/>
        <end position="120"/>
    </location>
</feature>
<proteinExistence type="predicted"/>